<evidence type="ECO:0008006" key="3">
    <source>
        <dbReference type="Google" id="ProtNLM"/>
    </source>
</evidence>
<proteinExistence type="predicted"/>
<keyword evidence="2" id="KW-1185">Reference proteome</keyword>
<comment type="caution">
    <text evidence="1">The sequence shown here is derived from an EMBL/GenBank/DDBJ whole genome shotgun (WGS) entry which is preliminary data.</text>
</comment>
<organism evidence="1 2">
    <name type="scientific">Porcincola intestinalis</name>
    <dbReference type="NCBI Taxonomy" id="2606632"/>
    <lineage>
        <taxon>Bacteria</taxon>
        <taxon>Bacillati</taxon>
        <taxon>Bacillota</taxon>
        <taxon>Clostridia</taxon>
        <taxon>Lachnospirales</taxon>
        <taxon>Lachnospiraceae</taxon>
        <taxon>Porcincola</taxon>
    </lineage>
</organism>
<evidence type="ECO:0000313" key="1">
    <source>
        <dbReference type="EMBL" id="MSS13785.1"/>
    </source>
</evidence>
<evidence type="ECO:0000313" key="2">
    <source>
        <dbReference type="Proteomes" id="UP000481852"/>
    </source>
</evidence>
<gene>
    <name evidence="1" type="ORF">FYJ35_01800</name>
</gene>
<name>A0A6L5X2D3_9FIRM</name>
<protein>
    <recommendedName>
        <fullName evidence="3">Minor capsid protein</fullName>
    </recommendedName>
</protein>
<reference evidence="1 2" key="1">
    <citation type="submission" date="2019-08" db="EMBL/GenBank/DDBJ databases">
        <title>In-depth cultivation of the pig gut microbiome towards novel bacterial diversity and tailored functional studies.</title>
        <authorList>
            <person name="Wylensek D."/>
            <person name="Hitch T.C.A."/>
            <person name="Clavel T."/>
        </authorList>
    </citation>
    <scope>NUCLEOTIDE SEQUENCE [LARGE SCALE GENOMIC DNA]</scope>
    <source>
        <strain evidence="1 2">Oil+RF-744-WCA-WT-11</strain>
    </source>
</reference>
<dbReference type="EMBL" id="VULZ01000001">
    <property type="protein sequence ID" value="MSS13785.1"/>
    <property type="molecule type" value="Genomic_DNA"/>
</dbReference>
<dbReference type="RefSeq" id="WP_154522248.1">
    <property type="nucleotide sequence ID" value="NZ_VULZ01000001.1"/>
</dbReference>
<sequence>MRIELQMDSGKEIAGRKVQGREKMLYLATVCKRFMDPYVPAMNLVLAQNVRITSTANHGEITYNSPYAHYQYEGEVYGPNYPVYKNGELIGFKSPPHKEPTGRKLQYSKFRHPLATSHWDKAMWAARKRDVTTSFENYLRNRG</sequence>
<dbReference type="Proteomes" id="UP000481852">
    <property type="component" value="Unassembled WGS sequence"/>
</dbReference>
<accession>A0A6L5X2D3</accession>
<dbReference type="AlphaFoldDB" id="A0A6L5X2D3"/>